<dbReference type="InterPro" id="IPR021994">
    <property type="entry name" value="DUF3592"/>
</dbReference>
<reference evidence="3 4" key="1">
    <citation type="submission" date="2020-02" db="EMBL/GenBank/DDBJ databases">
        <title>Comparative genomics of sulfur disproportionating microorganisms.</title>
        <authorList>
            <person name="Ward L.M."/>
            <person name="Bertran E."/>
            <person name="Johnston D.T."/>
        </authorList>
    </citation>
    <scope>NUCLEOTIDE SEQUENCE [LARGE SCALE GENOMIC DNA]</scope>
    <source>
        <strain evidence="3 4">DSM 100025</strain>
    </source>
</reference>
<evidence type="ECO:0000313" key="3">
    <source>
        <dbReference type="EMBL" id="NDY43074.1"/>
    </source>
</evidence>
<sequence length="161" mass="18097">MTGRRLFTLFFLGLGFWCLAVGASKALEGLAARSWPTAPGRVVISELRQLPTPKRPGVSRLCLRLEYWYEVGGKGYRGTRLNTGWPCFGSRSYLERARRRHPSGARVRVRYNPDDPARSLLEPGVEWSALFLMGVGLCLVSASWPLFRRRGRGRRLTGATT</sequence>
<feature type="transmembrane region" description="Helical" evidence="1">
    <location>
        <begin position="127"/>
        <end position="147"/>
    </location>
</feature>
<keyword evidence="1" id="KW-1133">Transmembrane helix</keyword>
<evidence type="ECO:0000259" key="2">
    <source>
        <dbReference type="Pfam" id="PF12158"/>
    </source>
</evidence>
<dbReference type="RefSeq" id="WP_163299192.1">
    <property type="nucleotide sequence ID" value="NZ_JAAGRR010000117.1"/>
</dbReference>
<dbReference type="EMBL" id="JAAGRR010000117">
    <property type="protein sequence ID" value="NDY43074.1"/>
    <property type="molecule type" value="Genomic_DNA"/>
</dbReference>
<protein>
    <submittedName>
        <fullName evidence="3">DUF3592 domain-containing protein</fullName>
    </submittedName>
</protein>
<dbReference type="AlphaFoldDB" id="A0A6N9TTK3"/>
<organism evidence="3 4">
    <name type="scientific">Dissulfurirhabdus thermomarina</name>
    <dbReference type="NCBI Taxonomy" id="1765737"/>
    <lineage>
        <taxon>Bacteria</taxon>
        <taxon>Deltaproteobacteria</taxon>
        <taxon>Dissulfurirhabdaceae</taxon>
        <taxon>Dissulfurirhabdus</taxon>
    </lineage>
</organism>
<evidence type="ECO:0000256" key="1">
    <source>
        <dbReference type="SAM" id="Phobius"/>
    </source>
</evidence>
<keyword evidence="1" id="KW-0472">Membrane</keyword>
<keyword evidence="4" id="KW-1185">Reference proteome</keyword>
<name>A0A6N9TTK3_DISTH</name>
<gene>
    <name evidence="3" type="ORF">G3N55_09495</name>
</gene>
<dbReference type="Pfam" id="PF12158">
    <property type="entry name" value="DUF3592"/>
    <property type="match status" value="1"/>
</dbReference>
<evidence type="ECO:0000313" key="4">
    <source>
        <dbReference type="Proteomes" id="UP000469346"/>
    </source>
</evidence>
<proteinExistence type="predicted"/>
<dbReference type="Proteomes" id="UP000469346">
    <property type="component" value="Unassembled WGS sequence"/>
</dbReference>
<feature type="domain" description="DUF3592" evidence="2">
    <location>
        <begin position="38"/>
        <end position="125"/>
    </location>
</feature>
<comment type="caution">
    <text evidence="3">The sequence shown here is derived from an EMBL/GenBank/DDBJ whole genome shotgun (WGS) entry which is preliminary data.</text>
</comment>
<keyword evidence="1" id="KW-0812">Transmembrane</keyword>
<accession>A0A6N9TTK3</accession>